<evidence type="ECO:0000256" key="5">
    <source>
        <dbReference type="ARBA" id="ARBA00022989"/>
    </source>
</evidence>
<feature type="transmembrane region" description="Helical" evidence="7">
    <location>
        <begin position="440"/>
        <end position="459"/>
    </location>
</feature>
<dbReference type="Pfam" id="PF07690">
    <property type="entry name" value="MFS_1"/>
    <property type="match status" value="1"/>
</dbReference>
<dbReference type="InterPro" id="IPR036259">
    <property type="entry name" value="MFS_trans_sf"/>
</dbReference>
<evidence type="ECO:0000256" key="1">
    <source>
        <dbReference type="ARBA" id="ARBA00004127"/>
    </source>
</evidence>
<evidence type="ECO:0000256" key="4">
    <source>
        <dbReference type="ARBA" id="ARBA00022692"/>
    </source>
</evidence>
<name>A0A8S0W4C6_CYCAE</name>
<sequence>MTLDGGVELQRIGTKRNSIDPSVHSVVRTQHSLSKSKLDLNEEVAAGEPKSSNGTHGGAPALKGHPLTAEQKRLARIQFFALCWTLFLAGWNDGTIGPLLPRIREVYGVGTAIVSLTFVFACLGFVSGALVNIYLTERIGFGKTLVFGSLCQVAAYAIQAPAPPFPVFVMAYAINGAGHALQDAQANGFVATLQNHAEAKMGILHAAYGCGAFAAPLVSTQFAQLPRWSFHFLASLGLAISNTILLVLVFKLKSQDECLRQAGEVIPERTAESEQGTFKTVMRTKAVHLLAVFILIYVGVEVTIGGWIVSFIIEVRGGGPSSGYISSGFFGGLTIGRVALLWVNKKVGERRVLFIYSVLCIALEITIWFVPSLIQNAVAVSIVGVLLGPMYPIAMNQASRILPRWILTGSIGWIAGFGQAGSAILPFMTGAIAANHGIKSLQPLLVAMMVFMMVLWALVPTARRPD</sequence>
<feature type="transmembrane region" description="Helical" evidence="7">
    <location>
        <begin position="74"/>
        <end position="92"/>
    </location>
</feature>
<dbReference type="FunFam" id="1.20.1250.20:FF:000286">
    <property type="entry name" value="MFS efflux transporter"/>
    <property type="match status" value="1"/>
</dbReference>
<dbReference type="InterPro" id="IPR051788">
    <property type="entry name" value="MFS_Transporter"/>
</dbReference>
<gene>
    <name evidence="9" type="ORF">AAE3_LOCUS12244</name>
</gene>
<feature type="transmembrane region" description="Helical" evidence="7">
    <location>
        <begin position="203"/>
        <end position="222"/>
    </location>
</feature>
<dbReference type="SUPFAM" id="SSF103473">
    <property type="entry name" value="MFS general substrate transporter"/>
    <property type="match status" value="1"/>
</dbReference>
<dbReference type="GO" id="GO:0012505">
    <property type="term" value="C:endomembrane system"/>
    <property type="evidence" value="ECO:0007669"/>
    <property type="project" value="UniProtKB-SubCell"/>
</dbReference>
<feature type="transmembrane region" description="Helical" evidence="7">
    <location>
        <begin position="228"/>
        <end position="250"/>
    </location>
</feature>
<keyword evidence="4 7" id="KW-0812">Transmembrane</keyword>
<accession>A0A8S0W4C6</accession>
<dbReference type="GO" id="GO:0022857">
    <property type="term" value="F:transmembrane transporter activity"/>
    <property type="evidence" value="ECO:0007669"/>
    <property type="project" value="InterPro"/>
</dbReference>
<feature type="transmembrane region" description="Helical" evidence="7">
    <location>
        <begin position="325"/>
        <end position="343"/>
    </location>
</feature>
<evidence type="ECO:0000313" key="9">
    <source>
        <dbReference type="EMBL" id="CAA7269995.1"/>
    </source>
</evidence>
<feature type="domain" description="Major facilitator superfamily (MFS) profile" evidence="8">
    <location>
        <begin position="78"/>
        <end position="463"/>
    </location>
</feature>
<feature type="transmembrane region" description="Helical" evidence="7">
    <location>
        <begin position="352"/>
        <end position="370"/>
    </location>
</feature>
<evidence type="ECO:0000256" key="7">
    <source>
        <dbReference type="SAM" id="Phobius"/>
    </source>
</evidence>
<dbReference type="InterPro" id="IPR020846">
    <property type="entry name" value="MFS_dom"/>
</dbReference>
<keyword evidence="3" id="KW-0813">Transport</keyword>
<dbReference type="GO" id="GO:0016020">
    <property type="term" value="C:membrane"/>
    <property type="evidence" value="ECO:0007669"/>
    <property type="project" value="TreeGrafter"/>
</dbReference>
<dbReference type="AlphaFoldDB" id="A0A8S0W4C6"/>
<protein>
    <recommendedName>
        <fullName evidence="8">Major facilitator superfamily (MFS) profile domain-containing protein</fullName>
    </recommendedName>
</protein>
<feature type="transmembrane region" description="Helical" evidence="7">
    <location>
        <begin position="112"/>
        <end position="135"/>
    </location>
</feature>
<dbReference type="InterPro" id="IPR011701">
    <property type="entry name" value="MFS"/>
</dbReference>
<evidence type="ECO:0000313" key="10">
    <source>
        <dbReference type="Proteomes" id="UP000467700"/>
    </source>
</evidence>
<evidence type="ECO:0000259" key="8">
    <source>
        <dbReference type="PROSITE" id="PS50850"/>
    </source>
</evidence>
<evidence type="ECO:0000256" key="6">
    <source>
        <dbReference type="ARBA" id="ARBA00023136"/>
    </source>
</evidence>
<reference evidence="9 10" key="1">
    <citation type="submission" date="2020-01" db="EMBL/GenBank/DDBJ databases">
        <authorList>
            <person name="Gupta K D."/>
        </authorList>
    </citation>
    <scope>NUCLEOTIDE SEQUENCE [LARGE SCALE GENOMIC DNA]</scope>
</reference>
<dbReference type="EMBL" id="CACVBS010000083">
    <property type="protein sequence ID" value="CAA7269995.1"/>
    <property type="molecule type" value="Genomic_DNA"/>
</dbReference>
<dbReference type="PANTHER" id="PTHR23514">
    <property type="entry name" value="BYPASS OF STOP CODON PROTEIN 6"/>
    <property type="match status" value="1"/>
</dbReference>
<comment type="subcellular location">
    <subcellularLocation>
        <location evidence="1">Endomembrane system</location>
        <topology evidence="1">Multi-pass membrane protein</topology>
    </subcellularLocation>
</comment>
<dbReference type="PANTHER" id="PTHR23514:SF3">
    <property type="entry name" value="BYPASS OF STOP CODON PROTEIN 6"/>
    <property type="match status" value="1"/>
</dbReference>
<comment type="similarity">
    <text evidence="2">Belongs to the major facilitator superfamily.</text>
</comment>
<dbReference type="OrthoDB" id="413079at2759"/>
<comment type="caution">
    <text evidence="9">The sequence shown here is derived from an EMBL/GenBank/DDBJ whole genome shotgun (WGS) entry which is preliminary data.</text>
</comment>
<dbReference type="Gene3D" id="1.20.1250.20">
    <property type="entry name" value="MFS general substrate transporter like domains"/>
    <property type="match status" value="2"/>
</dbReference>
<evidence type="ECO:0000256" key="3">
    <source>
        <dbReference type="ARBA" id="ARBA00022448"/>
    </source>
</evidence>
<feature type="transmembrane region" description="Helical" evidence="7">
    <location>
        <begin position="289"/>
        <end position="313"/>
    </location>
</feature>
<proteinExistence type="inferred from homology"/>
<dbReference type="Proteomes" id="UP000467700">
    <property type="component" value="Unassembled WGS sequence"/>
</dbReference>
<feature type="transmembrane region" description="Helical" evidence="7">
    <location>
        <begin position="376"/>
        <end position="394"/>
    </location>
</feature>
<feature type="transmembrane region" description="Helical" evidence="7">
    <location>
        <begin position="406"/>
        <end position="428"/>
    </location>
</feature>
<evidence type="ECO:0000256" key="2">
    <source>
        <dbReference type="ARBA" id="ARBA00008335"/>
    </source>
</evidence>
<keyword evidence="5 7" id="KW-1133">Transmembrane helix</keyword>
<keyword evidence="10" id="KW-1185">Reference proteome</keyword>
<dbReference type="PROSITE" id="PS50850">
    <property type="entry name" value="MFS"/>
    <property type="match status" value="1"/>
</dbReference>
<keyword evidence="6 7" id="KW-0472">Membrane</keyword>
<organism evidence="9 10">
    <name type="scientific">Cyclocybe aegerita</name>
    <name type="common">Black poplar mushroom</name>
    <name type="synonym">Agrocybe aegerita</name>
    <dbReference type="NCBI Taxonomy" id="1973307"/>
    <lineage>
        <taxon>Eukaryota</taxon>
        <taxon>Fungi</taxon>
        <taxon>Dikarya</taxon>
        <taxon>Basidiomycota</taxon>
        <taxon>Agaricomycotina</taxon>
        <taxon>Agaricomycetes</taxon>
        <taxon>Agaricomycetidae</taxon>
        <taxon>Agaricales</taxon>
        <taxon>Agaricineae</taxon>
        <taxon>Bolbitiaceae</taxon>
        <taxon>Cyclocybe</taxon>
    </lineage>
</organism>